<dbReference type="GO" id="GO:0009253">
    <property type="term" value="P:peptidoglycan catabolic process"/>
    <property type="evidence" value="ECO:0007669"/>
    <property type="project" value="InterPro"/>
</dbReference>
<dbReference type="VEuPathDB" id="FungiDB:RhiirA1_484038"/>
<dbReference type="PANTHER" id="PTHR30404:SF0">
    <property type="entry name" value="N-ACETYLMURAMOYL-L-ALANINE AMIDASE AMIC"/>
    <property type="match status" value="1"/>
</dbReference>
<dbReference type="SMART" id="SM00646">
    <property type="entry name" value="Ami_3"/>
    <property type="match status" value="1"/>
</dbReference>
<dbReference type="Pfam" id="PF01520">
    <property type="entry name" value="Amidase_3"/>
    <property type="match status" value="1"/>
</dbReference>
<reference evidence="3 4" key="2">
    <citation type="submission" date="2017-10" db="EMBL/GenBank/DDBJ databases">
        <title>Genome analyses suggest a sexual origin of heterokaryosis in a supposedly ancient asexual fungus.</title>
        <authorList>
            <person name="Corradi N."/>
            <person name="Sedzielewska K."/>
            <person name="Noel J."/>
            <person name="Charron P."/>
            <person name="Farinelli L."/>
            <person name="Marton T."/>
            <person name="Kruger M."/>
            <person name="Pelin A."/>
            <person name="Brachmann A."/>
            <person name="Corradi N."/>
        </authorList>
    </citation>
    <scope>NUCLEOTIDE SEQUENCE [LARGE SCALE GENOMIC DNA]</scope>
    <source>
        <strain evidence="3 4">A1</strain>
    </source>
</reference>
<dbReference type="PANTHER" id="PTHR30404">
    <property type="entry name" value="N-ACETYLMURAMOYL-L-ALANINE AMIDASE"/>
    <property type="match status" value="1"/>
</dbReference>
<feature type="domain" description="MurNAc-LAA" evidence="2">
    <location>
        <begin position="2"/>
        <end position="70"/>
    </location>
</feature>
<protein>
    <submittedName>
        <fullName evidence="3">N-acetylmuramoyl-L-alanine amidase</fullName>
    </submittedName>
</protein>
<evidence type="ECO:0000313" key="4">
    <source>
        <dbReference type="Proteomes" id="UP000232688"/>
    </source>
</evidence>
<dbReference type="GO" id="GO:0008745">
    <property type="term" value="F:N-acetylmuramoyl-L-alanine amidase activity"/>
    <property type="evidence" value="ECO:0007669"/>
    <property type="project" value="InterPro"/>
</dbReference>
<evidence type="ECO:0000313" key="3">
    <source>
        <dbReference type="EMBL" id="PKC51307.1"/>
    </source>
</evidence>
<dbReference type="InterPro" id="IPR050695">
    <property type="entry name" value="N-acetylmuramoyl_amidase_3"/>
</dbReference>
<feature type="non-terminal residue" evidence="3">
    <location>
        <position position="1"/>
    </location>
</feature>
<comment type="caution">
    <text evidence="3">The sequence shown here is derived from an EMBL/GenBank/DDBJ whole genome shotgun (WGS) entry which is preliminary data.</text>
</comment>
<name>A0A2N0QJS1_9GLOM</name>
<sequence>LAQYVNEGLASKVALRNRGAQLGNYLVLRENYQNAILIELGYLSNPTEERIITTDFYREQATLGIYNGILNYFDAQIE</sequence>
<dbReference type="InterPro" id="IPR002508">
    <property type="entry name" value="MurNAc-LAA_cat"/>
</dbReference>
<evidence type="ECO:0000259" key="2">
    <source>
        <dbReference type="SMART" id="SM00646"/>
    </source>
</evidence>
<dbReference type="CDD" id="cd02696">
    <property type="entry name" value="MurNAc-LAA"/>
    <property type="match status" value="1"/>
</dbReference>
<dbReference type="EMBL" id="LLXH01007891">
    <property type="protein sequence ID" value="PKC51307.1"/>
    <property type="molecule type" value="Genomic_DNA"/>
</dbReference>
<accession>A0A2N0QJS1</accession>
<proteinExistence type="predicted"/>
<reference evidence="3 4" key="1">
    <citation type="submission" date="2017-10" db="EMBL/GenBank/DDBJ databases">
        <title>Extensive intraspecific genome diversity in a model arbuscular mycorrhizal fungus.</title>
        <authorList>
            <person name="Chen E.C.H."/>
            <person name="Morin E."/>
            <person name="Baudet D."/>
            <person name="Noel J."/>
            <person name="Ndikumana S."/>
            <person name="Charron P."/>
            <person name="St-Onge C."/>
            <person name="Giorgi J."/>
            <person name="Grigoriev I.V."/>
            <person name="Roux C."/>
            <person name="Martin F.M."/>
            <person name="Corradi N."/>
        </authorList>
    </citation>
    <scope>NUCLEOTIDE SEQUENCE [LARGE SCALE GENOMIC DNA]</scope>
    <source>
        <strain evidence="3 4">A1</strain>
    </source>
</reference>
<dbReference type="Proteomes" id="UP000232688">
    <property type="component" value="Unassembled WGS sequence"/>
</dbReference>
<evidence type="ECO:0000256" key="1">
    <source>
        <dbReference type="ARBA" id="ARBA00022801"/>
    </source>
</evidence>
<organism evidence="3 4">
    <name type="scientific">Rhizophagus irregularis</name>
    <dbReference type="NCBI Taxonomy" id="588596"/>
    <lineage>
        <taxon>Eukaryota</taxon>
        <taxon>Fungi</taxon>
        <taxon>Fungi incertae sedis</taxon>
        <taxon>Mucoromycota</taxon>
        <taxon>Glomeromycotina</taxon>
        <taxon>Glomeromycetes</taxon>
        <taxon>Glomerales</taxon>
        <taxon>Glomeraceae</taxon>
        <taxon>Rhizophagus</taxon>
    </lineage>
</organism>
<gene>
    <name evidence="3" type="ORF">RhiirA1_484038</name>
</gene>
<keyword evidence="1" id="KW-0378">Hydrolase</keyword>
<dbReference type="AlphaFoldDB" id="A0A2N0QJS1"/>
<dbReference type="SUPFAM" id="SSF53187">
    <property type="entry name" value="Zn-dependent exopeptidases"/>
    <property type="match status" value="1"/>
</dbReference>
<dbReference type="Gene3D" id="3.40.630.40">
    <property type="entry name" value="Zn-dependent exopeptidases"/>
    <property type="match status" value="1"/>
</dbReference>